<dbReference type="GO" id="GO:0035336">
    <property type="term" value="P:long-chain fatty-acyl-CoA metabolic process"/>
    <property type="evidence" value="ECO:0007669"/>
    <property type="project" value="TreeGrafter"/>
</dbReference>
<comment type="caution">
    <text evidence="11">The sequence shown here is derived from an EMBL/GenBank/DDBJ whole genome shotgun (WGS) entry which is preliminary data.</text>
</comment>
<keyword evidence="9" id="KW-1133">Transmembrane helix</keyword>
<name>A0A9D4SIE5_DERFA</name>
<dbReference type="EC" id="6.2.1.3" evidence="6"/>
<organism evidence="11">
    <name type="scientific">Dermatophagoides farinae</name>
    <name type="common">American house dust mite</name>
    <dbReference type="NCBI Taxonomy" id="6954"/>
    <lineage>
        <taxon>Eukaryota</taxon>
        <taxon>Metazoa</taxon>
        <taxon>Ecdysozoa</taxon>
        <taxon>Arthropoda</taxon>
        <taxon>Chelicerata</taxon>
        <taxon>Arachnida</taxon>
        <taxon>Acari</taxon>
        <taxon>Acariformes</taxon>
        <taxon>Sarcoptiformes</taxon>
        <taxon>Astigmata</taxon>
        <taxon>Psoroptidia</taxon>
        <taxon>Analgoidea</taxon>
        <taxon>Pyroglyphidae</taxon>
        <taxon>Dermatophagoidinae</taxon>
        <taxon>Dermatophagoides</taxon>
    </lineage>
</organism>
<dbReference type="EMBL" id="SDOV01000003">
    <property type="protein sequence ID" value="KAH7643087.1"/>
    <property type="molecule type" value="Genomic_DNA"/>
</dbReference>
<dbReference type="GO" id="GO:0005783">
    <property type="term" value="C:endoplasmic reticulum"/>
    <property type="evidence" value="ECO:0007669"/>
    <property type="project" value="TreeGrafter"/>
</dbReference>
<dbReference type="InterPro" id="IPR042099">
    <property type="entry name" value="ANL_N_sf"/>
</dbReference>
<dbReference type="AlphaFoldDB" id="A0A9D4SIE5"/>
<evidence type="ECO:0000256" key="2">
    <source>
        <dbReference type="ARBA" id="ARBA00022598"/>
    </source>
</evidence>
<evidence type="ECO:0000313" key="11">
    <source>
        <dbReference type="EMBL" id="KAH7643087.1"/>
    </source>
</evidence>
<reference evidence="11" key="1">
    <citation type="submission" date="2020-06" db="EMBL/GenBank/DDBJ databases">
        <authorList>
            <person name="Ji K."/>
            <person name="Li J."/>
        </authorList>
    </citation>
    <scope>NUCLEOTIDE SEQUENCE</scope>
    <source>
        <strain evidence="11">JKM2019</strain>
        <tissue evidence="11">Whole body</tissue>
    </source>
</reference>
<evidence type="ECO:0000256" key="5">
    <source>
        <dbReference type="ARBA" id="ARBA00022840"/>
    </source>
</evidence>
<evidence type="ECO:0000256" key="9">
    <source>
        <dbReference type="SAM" id="Phobius"/>
    </source>
</evidence>
<keyword evidence="9" id="KW-0472">Membrane</keyword>
<proteinExistence type="inferred from homology"/>
<evidence type="ECO:0000256" key="1">
    <source>
        <dbReference type="ARBA" id="ARBA00006432"/>
    </source>
</evidence>
<keyword evidence="5" id="KW-0067">ATP-binding</keyword>
<feature type="region of interest" description="Disordered" evidence="8">
    <location>
        <begin position="866"/>
        <end position="920"/>
    </location>
</feature>
<sequence length="920" mass="103716">MSTAVPSISPSNEISKSTAILATNDDINNNNKCSTSEFITNEMSPKQQQQQHHHQMAIINEHGDNINHESKIVQPLAQILISYIEKLKNFSINKTTMATFLRRSLITIFMAIFISVVQTYTWITLPIYFILQKPWLKRKLNARNRVKIYKPSPSLTVPSIKSESINSYHHHHHNNNYDQLSNGLSLSPIYIRDDCGEYNHPIFKFETLTEIVNNIPNLYGPDVPCLGYRQVLSEEVALDSQGQIRRMDGRQLKQYHLSDYKWLTYSQVNDVTNNIAQGLIANGINELSRVMIISETRIEWMLCFQSLLRCNATLATVFSNLGVDGVAHGIEETEVETVIVSLECITLLKSALCHAKKHSVKRIIYMDGLQKPEIDIEESIKTFALSDIEKIGKQLIEENRQQPYPSAKLDKTMLIMYTSGTTGLPKAATMTQRQFLGSIRALFVLVRHIIHEAPFHTYISYLPMAHVLELTLEVFFCVGGVRLGYASPFTLTDSAPGLARGQKPDIKLLRPTVMTTVPLVLDRIIKEVNDKLRSRTPVSQPVFQFLMNYKSMWTRLGYRCDIVSKLLCTKVREQLGSNLHFVICGGAPLNSNTQATIKSALDVTLIQGYGATETTGAVLCMDFDDLEYGRVGAPLGHVYFRLRDWPDGGYSVKDKPNPRGEILIGGDLVAINYFKRPEQSNEVFITDQNGIRWFQTGDVGELYPNGTIKIIDRCKDLIKLQNGEYISLGKVEAALKFCQLVDNICVYGGTFSNDIVALISPNRKALEQLAQTIGKNHLSIEEQCNDQQIQQIIFDEIMKTAKQLSLGKKEIPRRVRLVPEIWSPDNGILTAALKLKRRIVEQMYKQQLYDLYNAKKFNLITTNGYDQNNNNTTTTTSKTTTTTTTATTTTTTTTTNGGNDVKHTTVTNGSTTNHHHHHSS</sequence>
<dbReference type="GO" id="GO:0090433">
    <property type="term" value="F:palmitoyl-CoA ligase activity"/>
    <property type="evidence" value="ECO:0007669"/>
    <property type="project" value="TreeGrafter"/>
</dbReference>
<dbReference type="GO" id="GO:0005811">
    <property type="term" value="C:lipid droplet"/>
    <property type="evidence" value="ECO:0007669"/>
    <property type="project" value="TreeGrafter"/>
</dbReference>
<protein>
    <recommendedName>
        <fullName evidence="6">long-chain-fatty-acid--CoA ligase</fullName>
        <ecNumber evidence="6">6.2.1.3</ecNumber>
    </recommendedName>
</protein>
<dbReference type="Gene3D" id="3.40.50.12780">
    <property type="entry name" value="N-terminal domain of ligase-like"/>
    <property type="match status" value="1"/>
</dbReference>
<dbReference type="GO" id="GO:0005886">
    <property type="term" value="C:plasma membrane"/>
    <property type="evidence" value="ECO:0007669"/>
    <property type="project" value="TreeGrafter"/>
</dbReference>
<keyword evidence="4" id="KW-0276">Fatty acid metabolism</keyword>
<accession>A0A9D4SIE5</accession>
<keyword evidence="2 11" id="KW-0436">Ligase</keyword>
<dbReference type="Pfam" id="PF00501">
    <property type="entry name" value="AMP-binding"/>
    <property type="match status" value="1"/>
</dbReference>
<dbReference type="GO" id="GO:0030182">
    <property type="term" value="P:neuron differentiation"/>
    <property type="evidence" value="ECO:0007669"/>
    <property type="project" value="TreeGrafter"/>
</dbReference>
<dbReference type="PANTHER" id="PTHR43272">
    <property type="entry name" value="LONG-CHAIN-FATTY-ACID--COA LIGASE"/>
    <property type="match status" value="1"/>
</dbReference>
<evidence type="ECO:0000256" key="8">
    <source>
        <dbReference type="SAM" id="MobiDB-lite"/>
    </source>
</evidence>
<evidence type="ECO:0000256" key="7">
    <source>
        <dbReference type="ARBA" id="ARBA00036813"/>
    </source>
</evidence>
<feature type="transmembrane region" description="Helical" evidence="9">
    <location>
        <begin position="105"/>
        <end position="131"/>
    </location>
</feature>
<reference evidence="11" key="2">
    <citation type="journal article" date="2021" name="World Allergy Organ. J.">
        <title>Chromosome-level assembly of Dermatophagoides farinae genome and transcriptome reveals two novel allergens Der f 37 and Der f 39.</title>
        <authorList>
            <person name="Chen J."/>
            <person name="Cai Z."/>
            <person name="Fan D."/>
            <person name="Hu J."/>
            <person name="Hou Y."/>
            <person name="He Y."/>
            <person name="Zhang Z."/>
            <person name="Zhao Z."/>
            <person name="Gao P."/>
            <person name="Hu W."/>
            <person name="Sun J."/>
            <person name="Li J."/>
            <person name="Ji K."/>
        </authorList>
    </citation>
    <scope>NUCLEOTIDE SEQUENCE</scope>
    <source>
        <strain evidence="11">JKM2019</strain>
    </source>
</reference>
<evidence type="ECO:0000256" key="6">
    <source>
        <dbReference type="ARBA" id="ARBA00026121"/>
    </source>
</evidence>
<dbReference type="PROSITE" id="PS00455">
    <property type="entry name" value="AMP_BINDING"/>
    <property type="match status" value="1"/>
</dbReference>
<evidence type="ECO:0000256" key="3">
    <source>
        <dbReference type="ARBA" id="ARBA00022741"/>
    </source>
</evidence>
<evidence type="ECO:0000256" key="4">
    <source>
        <dbReference type="ARBA" id="ARBA00022832"/>
    </source>
</evidence>
<comment type="catalytic activity">
    <reaction evidence="7">
        <text>a long-chain fatty acid + ATP + CoA = a long-chain fatty acyl-CoA + AMP + diphosphate</text>
        <dbReference type="Rhea" id="RHEA:15421"/>
        <dbReference type="ChEBI" id="CHEBI:30616"/>
        <dbReference type="ChEBI" id="CHEBI:33019"/>
        <dbReference type="ChEBI" id="CHEBI:57287"/>
        <dbReference type="ChEBI" id="CHEBI:57560"/>
        <dbReference type="ChEBI" id="CHEBI:83139"/>
        <dbReference type="ChEBI" id="CHEBI:456215"/>
        <dbReference type="EC" id="6.2.1.3"/>
    </reaction>
</comment>
<keyword evidence="4" id="KW-0443">Lipid metabolism</keyword>
<dbReference type="PANTHER" id="PTHR43272:SF83">
    <property type="entry name" value="ACYL-COA SYNTHETASE LONG-CHAIN, ISOFORM J"/>
    <property type="match status" value="1"/>
</dbReference>
<dbReference type="InterPro" id="IPR020845">
    <property type="entry name" value="AMP-binding_CS"/>
</dbReference>
<comment type="similarity">
    <text evidence="1">Belongs to the ATP-dependent AMP-binding enzyme family.</text>
</comment>
<dbReference type="SUPFAM" id="SSF56801">
    <property type="entry name" value="Acetyl-CoA synthetase-like"/>
    <property type="match status" value="1"/>
</dbReference>
<feature type="domain" description="AMP-dependent synthetase/ligase" evidence="10">
    <location>
        <begin position="258"/>
        <end position="674"/>
    </location>
</feature>
<feature type="compositionally biased region" description="Low complexity" evidence="8">
    <location>
        <begin position="866"/>
        <end position="896"/>
    </location>
</feature>
<dbReference type="Proteomes" id="UP000828236">
    <property type="component" value="Unassembled WGS sequence"/>
</dbReference>
<dbReference type="GO" id="GO:0005524">
    <property type="term" value="F:ATP binding"/>
    <property type="evidence" value="ECO:0007669"/>
    <property type="project" value="UniProtKB-KW"/>
</dbReference>
<keyword evidence="9" id="KW-0812">Transmembrane</keyword>
<evidence type="ECO:0000259" key="10">
    <source>
        <dbReference type="Pfam" id="PF00501"/>
    </source>
</evidence>
<gene>
    <name evidence="11" type="ORF">HUG17_9778</name>
</gene>
<dbReference type="InterPro" id="IPR000873">
    <property type="entry name" value="AMP-dep_synth/lig_dom"/>
</dbReference>
<keyword evidence="3" id="KW-0547">Nucleotide-binding</keyword>